<keyword evidence="3" id="KW-1185">Reference proteome</keyword>
<evidence type="ECO:0000256" key="1">
    <source>
        <dbReference type="SAM" id="MobiDB-lite"/>
    </source>
</evidence>
<proteinExistence type="predicted"/>
<feature type="compositionally biased region" description="Gly residues" evidence="1">
    <location>
        <begin position="155"/>
        <end position="166"/>
    </location>
</feature>
<feature type="compositionally biased region" description="Basic and acidic residues" evidence="1">
    <location>
        <begin position="214"/>
        <end position="232"/>
    </location>
</feature>
<organism evidence="2 3">
    <name type="scientific">Liparis tanakae</name>
    <name type="common">Tanaka's snailfish</name>
    <dbReference type="NCBI Taxonomy" id="230148"/>
    <lineage>
        <taxon>Eukaryota</taxon>
        <taxon>Metazoa</taxon>
        <taxon>Chordata</taxon>
        <taxon>Craniata</taxon>
        <taxon>Vertebrata</taxon>
        <taxon>Euteleostomi</taxon>
        <taxon>Actinopterygii</taxon>
        <taxon>Neopterygii</taxon>
        <taxon>Teleostei</taxon>
        <taxon>Neoteleostei</taxon>
        <taxon>Acanthomorphata</taxon>
        <taxon>Eupercaria</taxon>
        <taxon>Perciformes</taxon>
        <taxon>Cottioidei</taxon>
        <taxon>Cottales</taxon>
        <taxon>Liparidae</taxon>
        <taxon>Liparis</taxon>
    </lineage>
</organism>
<feature type="region of interest" description="Disordered" evidence="1">
    <location>
        <begin position="133"/>
        <end position="171"/>
    </location>
</feature>
<feature type="region of interest" description="Disordered" evidence="1">
    <location>
        <begin position="47"/>
        <end position="69"/>
    </location>
</feature>
<evidence type="ECO:0000313" key="2">
    <source>
        <dbReference type="EMBL" id="TNN42047.1"/>
    </source>
</evidence>
<feature type="compositionally biased region" description="Basic and acidic residues" evidence="1">
    <location>
        <begin position="192"/>
        <end position="207"/>
    </location>
</feature>
<protein>
    <submittedName>
        <fullName evidence="2">Uncharacterized protein</fullName>
    </submittedName>
</protein>
<feature type="region of interest" description="Disordered" evidence="1">
    <location>
        <begin position="192"/>
        <end position="232"/>
    </location>
</feature>
<name>A0A4Z2FLC4_9TELE</name>
<dbReference type="EMBL" id="SRLO01001065">
    <property type="protein sequence ID" value="TNN42047.1"/>
    <property type="molecule type" value="Genomic_DNA"/>
</dbReference>
<evidence type="ECO:0000313" key="3">
    <source>
        <dbReference type="Proteomes" id="UP000314294"/>
    </source>
</evidence>
<comment type="caution">
    <text evidence="2">The sequence shown here is derived from an EMBL/GenBank/DDBJ whole genome shotgun (WGS) entry which is preliminary data.</text>
</comment>
<dbReference type="AlphaFoldDB" id="A0A4Z2FLC4"/>
<gene>
    <name evidence="2" type="ORF">EYF80_047794</name>
</gene>
<reference evidence="2 3" key="1">
    <citation type="submission" date="2019-03" db="EMBL/GenBank/DDBJ databases">
        <title>First draft genome of Liparis tanakae, snailfish: a comprehensive survey of snailfish specific genes.</title>
        <authorList>
            <person name="Kim W."/>
            <person name="Song I."/>
            <person name="Jeong J.-H."/>
            <person name="Kim D."/>
            <person name="Kim S."/>
            <person name="Ryu S."/>
            <person name="Song J.Y."/>
            <person name="Lee S.K."/>
        </authorList>
    </citation>
    <scope>NUCLEOTIDE SEQUENCE [LARGE SCALE GENOMIC DNA]</scope>
    <source>
        <tissue evidence="2">Muscle</tissue>
    </source>
</reference>
<accession>A0A4Z2FLC4</accession>
<dbReference type="OrthoDB" id="7785529at2759"/>
<dbReference type="Proteomes" id="UP000314294">
    <property type="component" value="Unassembled WGS sequence"/>
</dbReference>
<sequence length="232" mass="23918">MNLVPPGDTNSPGGQLKVIRAARGAASGGRCQLTLWIRRGAVVRRQDERRGHRARGVPGGVGRGGSLGTRLTGGGAGSIVLLVLGEEEAGGVAEGVGRHQLGLPLVGEAVAALSPALGPLVVLHGRGAGGAVRGHPGARVGPGSGFGPRRNRGRAPGGGGGGGGRSFGRHLRGRSCLSGRVELLIQRDVPDVDGQRQHDVWRPQTDLRKRRRSGTMEEVRVLPRHEQGPGSL</sequence>
<feature type="compositionally biased region" description="Gly residues" evidence="1">
    <location>
        <begin position="57"/>
        <end position="69"/>
    </location>
</feature>